<proteinExistence type="predicted"/>
<reference evidence="1 2" key="1">
    <citation type="submission" date="2023-02" db="EMBL/GenBank/DDBJ databases">
        <title>LHISI_Scaffold_Assembly.</title>
        <authorList>
            <person name="Stuart O.P."/>
            <person name="Cleave R."/>
            <person name="Magrath M.J.L."/>
            <person name="Mikheyev A.S."/>
        </authorList>
    </citation>
    <scope>NUCLEOTIDE SEQUENCE [LARGE SCALE GENOMIC DNA]</scope>
    <source>
        <strain evidence="1">Daus_M_001</strain>
        <tissue evidence="1">Leg muscle</tissue>
    </source>
</reference>
<protein>
    <submittedName>
        <fullName evidence="1">Uncharacterized protein</fullName>
    </submittedName>
</protein>
<accession>A0ABQ9IBI6</accession>
<sequence>MATHWTRSREDPGSIPGPVILNSVFQGVPKSLQSNAGMTTHLPSRRNSSIRGGVYPRISARGNRAGQCHWSTGFLGANPLRLQGREIMQGYMPCGKEELGSHGLYFGAMTTSLNVFRASIKYEEQGKTLKRARPVSVAIGRDRAYLRPYFLHPYIPVLHHTRLVSSSSSLKTLMSRATQTSPLHSRQCLVDIFSGNRRRSRLFVGPRWISGQIIHLPPKRAWFDSRRGRSRIFACGNREVLRRLLAGFLWDLPFPPPFHPGAAPYSLCFILVGSQDTFESVLSKRGRDKIEERGQPIQVSDITSRFTYSSIDSAVQWADVAIHDQEICVDFTRESSDFILEDIICVKMVCCRATSEHTKGLQDHCKLPFILYSWECFHQLTKFVALSRATAVIDTISWTVAVEGEMRKCEKRREGGM</sequence>
<organism evidence="1 2">
    <name type="scientific">Dryococelus australis</name>
    <dbReference type="NCBI Taxonomy" id="614101"/>
    <lineage>
        <taxon>Eukaryota</taxon>
        <taxon>Metazoa</taxon>
        <taxon>Ecdysozoa</taxon>
        <taxon>Arthropoda</taxon>
        <taxon>Hexapoda</taxon>
        <taxon>Insecta</taxon>
        <taxon>Pterygota</taxon>
        <taxon>Neoptera</taxon>
        <taxon>Polyneoptera</taxon>
        <taxon>Phasmatodea</taxon>
        <taxon>Verophasmatodea</taxon>
        <taxon>Anareolatae</taxon>
        <taxon>Phasmatidae</taxon>
        <taxon>Eurycanthinae</taxon>
        <taxon>Dryococelus</taxon>
    </lineage>
</organism>
<dbReference type="EMBL" id="JARBHB010000002">
    <property type="protein sequence ID" value="KAJ8894035.1"/>
    <property type="molecule type" value="Genomic_DNA"/>
</dbReference>
<comment type="caution">
    <text evidence="1">The sequence shown here is derived from an EMBL/GenBank/DDBJ whole genome shotgun (WGS) entry which is preliminary data.</text>
</comment>
<gene>
    <name evidence="1" type="ORF">PR048_006645</name>
</gene>
<dbReference type="Proteomes" id="UP001159363">
    <property type="component" value="Chromosome 2"/>
</dbReference>
<keyword evidence="2" id="KW-1185">Reference proteome</keyword>
<evidence type="ECO:0000313" key="2">
    <source>
        <dbReference type="Proteomes" id="UP001159363"/>
    </source>
</evidence>
<evidence type="ECO:0000313" key="1">
    <source>
        <dbReference type="EMBL" id="KAJ8894035.1"/>
    </source>
</evidence>
<name>A0ABQ9IBI6_9NEOP</name>